<gene>
    <name evidence="3" type="primary">LOC115428523</name>
</gene>
<evidence type="ECO:0000256" key="1">
    <source>
        <dbReference type="SAM" id="MobiDB-lite"/>
    </source>
</evidence>
<evidence type="ECO:0000259" key="2">
    <source>
        <dbReference type="Pfam" id="PF13843"/>
    </source>
</evidence>
<evidence type="ECO:0000313" key="3">
    <source>
        <dbReference type="Ensembl" id="ENSSORP00005030938.1"/>
    </source>
</evidence>
<reference evidence="3" key="1">
    <citation type="submission" date="2019-06" db="EMBL/GenBank/DDBJ databases">
        <authorList>
            <consortium name="Wellcome Sanger Institute Data Sharing"/>
        </authorList>
    </citation>
    <scope>NUCLEOTIDE SEQUENCE [LARGE SCALE GENOMIC DNA]</scope>
</reference>
<reference evidence="3" key="2">
    <citation type="submission" date="2025-08" db="UniProtKB">
        <authorList>
            <consortium name="Ensembl"/>
        </authorList>
    </citation>
    <scope>IDENTIFICATION</scope>
</reference>
<dbReference type="Proteomes" id="UP000472271">
    <property type="component" value="Chromosome 11"/>
</dbReference>
<dbReference type="Pfam" id="PF13843">
    <property type="entry name" value="DDE_Tnp_1_7"/>
    <property type="match status" value="1"/>
</dbReference>
<dbReference type="PANTHER" id="PTHR46599">
    <property type="entry name" value="PIGGYBAC TRANSPOSABLE ELEMENT-DERIVED PROTEIN 4"/>
    <property type="match status" value="1"/>
</dbReference>
<accession>A0A673AR52</accession>
<dbReference type="AlphaFoldDB" id="A0A673AR52"/>
<dbReference type="PANTHER" id="PTHR46599:SF3">
    <property type="entry name" value="PIGGYBAC TRANSPOSABLE ELEMENT-DERIVED PROTEIN 4"/>
    <property type="match status" value="1"/>
</dbReference>
<protein>
    <recommendedName>
        <fullName evidence="2">PiggyBac transposable element-derived protein domain-containing protein</fullName>
    </recommendedName>
</protein>
<dbReference type="InterPro" id="IPR029526">
    <property type="entry name" value="PGBD"/>
</dbReference>
<sequence length="508" mass="58187">RWRTEAEPDDGVPQSLTFNPKRAPGVQPPLNMGSPSPGEIFSHFFSAAVFKLLCENTNKNAAKNLERGKKFDWSEVTPGEMQKFVGMLLYMSVLDLPRMSDFWRRESIFHVAFPATVMVRNRFMSILSNLQMSDPEECEENDKKKGSEDYDQFHLVRPLMEMICMNCKSIYHPRQHLAVDERMVRTKARFGIKQYLKGKPTKWGLKFFVLADVNGYIIDFILYKPNRASGKGLSFDIVATLVDKDSLGSGYIIYTNNFFTNPILFRHLRQQGFGACGTYRQGRDGTPTTQENALTKTSPRGSIRWIRDRELLFVKWMDVREVSLCSTVHSVFSGDIVDHYVSGDGAEQKISLLRPTSVTEYNKYMGGVDTSDQMIGTHSVPRKTMRWTVTIFQHLVDIAATNSFIIHTDRCDSMQQNPMTRQRFQEQLTAHLLGVKLKNVPQIPPGQKHLPVPTRSEHTEAHKAGQGRRRCRLCHRSTAWMCEACDVGLCLQPDRNCFWQHHQGHSLQ</sequence>
<feature type="domain" description="PiggyBac transposable element-derived protein" evidence="2">
    <location>
        <begin position="36"/>
        <end position="404"/>
    </location>
</feature>
<organism evidence="3 4">
    <name type="scientific">Sphaeramia orbicularis</name>
    <name type="common">orbiculate cardinalfish</name>
    <dbReference type="NCBI Taxonomy" id="375764"/>
    <lineage>
        <taxon>Eukaryota</taxon>
        <taxon>Metazoa</taxon>
        <taxon>Chordata</taxon>
        <taxon>Craniata</taxon>
        <taxon>Vertebrata</taxon>
        <taxon>Euteleostomi</taxon>
        <taxon>Actinopterygii</taxon>
        <taxon>Neopterygii</taxon>
        <taxon>Teleostei</taxon>
        <taxon>Neoteleostei</taxon>
        <taxon>Acanthomorphata</taxon>
        <taxon>Gobiaria</taxon>
        <taxon>Kurtiformes</taxon>
        <taxon>Apogonoidei</taxon>
        <taxon>Apogonidae</taxon>
        <taxon>Apogoninae</taxon>
        <taxon>Sphaeramia</taxon>
    </lineage>
</organism>
<feature type="region of interest" description="Disordered" evidence="1">
    <location>
        <begin position="1"/>
        <end position="32"/>
    </location>
</feature>
<feature type="region of interest" description="Disordered" evidence="1">
    <location>
        <begin position="443"/>
        <end position="467"/>
    </location>
</feature>
<evidence type="ECO:0000313" key="4">
    <source>
        <dbReference type="Proteomes" id="UP000472271"/>
    </source>
</evidence>
<dbReference type="InParanoid" id="A0A673AR52"/>
<name>A0A673AR52_9TELE</name>
<proteinExistence type="predicted"/>
<keyword evidence="4" id="KW-1185">Reference proteome</keyword>
<dbReference type="Ensembl" id="ENSSORT00005031803.1">
    <property type="protein sequence ID" value="ENSSORP00005030938.1"/>
    <property type="gene ID" value="ENSSORG00005014762.1"/>
</dbReference>
<reference evidence="3" key="3">
    <citation type="submission" date="2025-09" db="UniProtKB">
        <authorList>
            <consortium name="Ensembl"/>
        </authorList>
    </citation>
    <scope>IDENTIFICATION</scope>
</reference>